<dbReference type="Proteomes" id="UP001220961">
    <property type="component" value="Chromosome 6"/>
</dbReference>
<protein>
    <recommendedName>
        <fullName evidence="7">Sorbose reductase sou1</fullName>
    </recommendedName>
</protein>
<evidence type="ECO:0000313" key="5">
    <source>
        <dbReference type="EMBL" id="WFD20810.1"/>
    </source>
</evidence>
<evidence type="ECO:0000256" key="4">
    <source>
        <dbReference type="SAM" id="MobiDB-lite"/>
    </source>
</evidence>
<evidence type="ECO:0000256" key="3">
    <source>
        <dbReference type="ARBA" id="ARBA00023002"/>
    </source>
</evidence>
<dbReference type="Gene3D" id="3.40.50.720">
    <property type="entry name" value="NAD(P)-binding Rossmann-like Domain"/>
    <property type="match status" value="1"/>
</dbReference>
<sequence length="388" mass="42151">MPLLNLAPASILRNAARKSTAPASALRGFSCVAPAMALKHWKAPPRPSVSEEQSAATAADPKGMARAFSRTIPSQAVNHWKAPPRPVVSQEDMPINPGPNPDPKNIGVNAVLNRRPESMDKHVTTIFAEFSLYEKTAVVTGGNRGLGLEMALAFVEAGAHVFVIDRADTPSNEFQQVAKHCQLLDRQIEFITADVTNAEEMNEAMHYISEVSTTRTVDVVVANAGIMQTHAALDYPVEDFRRMLEVNTLGVFITAQAGARVMKERKQDQGSIILTASMSGTVVNRDQQWVAYNTSKAAVLQMGRNLAAEWGPHNIRVNTLSPGYIRTNLVADQLDSDPEMLSRWSDANPLGRIGRPHELRGVVVWLASSASSFCNGADIIVSGGHTIW</sequence>
<dbReference type="FunFam" id="3.40.50.720:FF:000245">
    <property type="entry name" value="Short chain dehydrogenase, putative"/>
    <property type="match status" value="1"/>
</dbReference>
<dbReference type="AlphaFoldDB" id="A0AAF0EAF4"/>
<dbReference type="SUPFAM" id="SSF51735">
    <property type="entry name" value="NAD(P)-binding Rossmann-fold domains"/>
    <property type="match status" value="1"/>
</dbReference>
<dbReference type="InterPro" id="IPR020904">
    <property type="entry name" value="Sc_DH/Rdtase_CS"/>
</dbReference>
<dbReference type="InterPro" id="IPR036291">
    <property type="entry name" value="NAD(P)-bd_dom_sf"/>
</dbReference>
<dbReference type="InterPro" id="IPR002347">
    <property type="entry name" value="SDR_fam"/>
</dbReference>
<organism evidence="5 6">
    <name type="scientific">Malassezia caprae</name>
    <dbReference type="NCBI Taxonomy" id="1381934"/>
    <lineage>
        <taxon>Eukaryota</taxon>
        <taxon>Fungi</taxon>
        <taxon>Dikarya</taxon>
        <taxon>Basidiomycota</taxon>
        <taxon>Ustilaginomycotina</taxon>
        <taxon>Malasseziomycetes</taxon>
        <taxon>Malasseziales</taxon>
        <taxon>Malasseziaceae</taxon>
        <taxon>Malassezia</taxon>
    </lineage>
</organism>
<dbReference type="PANTHER" id="PTHR43008:SF4">
    <property type="entry name" value="CHAIN DEHYDROGENASE, PUTATIVE (AFU_ORTHOLOGUE AFUA_4G08710)-RELATED"/>
    <property type="match status" value="1"/>
</dbReference>
<proteinExistence type="inferred from homology"/>
<comment type="similarity">
    <text evidence="1">Belongs to the short-chain dehydrogenases/reductases (SDR) family.</text>
</comment>
<dbReference type="PRINTS" id="PR00080">
    <property type="entry name" value="SDRFAMILY"/>
</dbReference>
<accession>A0AAF0EAF4</accession>
<keyword evidence="2" id="KW-0521">NADP</keyword>
<dbReference type="PRINTS" id="PR00081">
    <property type="entry name" value="GDHRDH"/>
</dbReference>
<feature type="region of interest" description="Disordered" evidence="4">
    <location>
        <begin position="43"/>
        <end position="64"/>
    </location>
</feature>
<dbReference type="EMBL" id="CP119913">
    <property type="protein sequence ID" value="WFD20810.1"/>
    <property type="molecule type" value="Genomic_DNA"/>
</dbReference>
<dbReference type="GO" id="GO:0050664">
    <property type="term" value="F:oxidoreductase activity, acting on NAD(P)H, oxygen as acceptor"/>
    <property type="evidence" value="ECO:0007669"/>
    <property type="project" value="TreeGrafter"/>
</dbReference>
<evidence type="ECO:0000256" key="1">
    <source>
        <dbReference type="ARBA" id="ARBA00006484"/>
    </source>
</evidence>
<keyword evidence="3" id="KW-0560">Oxidoreductase</keyword>
<dbReference type="PROSITE" id="PS00061">
    <property type="entry name" value="ADH_SHORT"/>
    <property type="match status" value="1"/>
</dbReference>
<dbReference type="GO" id="GO:0016616">
    <property type="term" value="F:oxidoreductase activity, acting on the CH-OH group of donors, NAD or NADP as acceptor"/>
    <property type="evidence" value="ECO:0007669"/>
    <property type="project" value="UniProtKB-ARBA"/>
</dbReference>
<gene>
    <name evidence="5" type="ORF">MCAP1_003064</name>
</gene>
<keyword evidence="6" id="KW-1185">Reference proteome</keyword>
<dbReference type="PANTHER" id="PTHR43008">
    <property type="entry name" value="BENZIL REDUCTASE"/>
    <property type="match status" value="1"/>
</dbReference>
<evidence type="ECO:0000256" key="2">
    <source>
        <dbReference type="ARBA" id="ARBA00022857"/>
    </source>
</evidence>
<reference evidence="5" key="1">
    <citation type="submission" date="2023-03" db="EMBL/GenBank/DDBJ databases">
        <title>Mating type loci evolution in Malassezia.</title>
        <authorList>
            <person name="Coelho M.A."/>
        </authorList>
    </citation>
    <scope>NUCLEOTIDE SEQUENCE</scope>
    <source>
        <strain evidence="5">CBS 10434</strain>
    </source>
</reference>
<evidence type="ECO:0000313" key="6">
    <source>
        <dbReference type="Proteomes" id="UP001220961"/>
    </source>
</evidence>
<dbReference type="Pfam" id="PF13561">
    <property type="entry name" value="adh_short_C2"/>
    <property type="match status" value="1"/>
</dbReference>
<name>A0AAF0EAF4_9BASI</name>
<evidence type="ECO:0008006" key="7">
    <source>
        <dbReference type="Google" id="ProtNLM"/>
    </source>
</evidence>